<dbReference type="GO" id="GO:0008610">
    <property type="term" value="P:lipid biosynthetic process"/>
    <property type="evidence" value="ECO:0007669"/>
    <property type="project" value="UniProtKB-ARBA"/>
</dbReference>
<dbReference type="InterPro" id="IPR009081">
    <property type="entry name" value="PP-bd_ACP"/>
</dbReference>
<dbReference type="Gene3D" id="3.30.300.30">
    <property type="match status" value="1"/>
</dbReference>
<dbReference type="InterPro" id="IPR045851">
    <property type="entry name" value="AMP-bd_C_sf"/>
</dbReference>
<evidence type="ECO:0000313" key="6">
    <source>
        <dbReference type="Proteomes" id="UP001165986"/>
    </source>
</evidence>
<dbReference type="InterPro" id="IPR023213">
    <property type="entry name" value="CAT-like_dom_sf"/>
</dbReference>
<dbReference type="PANTHER" id="PTHR45398">
    <property type="match status" value="1"/>
</dbReference>
<organism evidence="5 6">
    <name type="scientific">Komarekiella delphini-convector SJRDD-AB1</name>
    <dbReference type="NCBI Taxonomy" id="2593771"/>
    <lineage>
        <taxon>Bacteria</taxon>
        <taxon>Bacillati</taxon>
        <taxon>Cyanobacteriota</taxon>
        <taxon>Cyanophyceae</taxon>
        <taxon>Nostocales</taxon>
        <taxon>Nostocaceae</taxon>
        <taxon>Komarekiella</taxon>
        <taxon>Komarekiella delphini-convector</taxon>
    </lineage>
</organism>
<dbReference type="Pfam" id="PF00550">
    <property type="entry name" value="PP-binding"/>
    <property type="match status" value="1"/>
</dbReference>
<dbReference type="Gene3D" id="3.30.559.10">
    <property type="entry name" value="Chloramphenicol acetyltransferase-like domain"/>
    <property type="match status" value="1"/>
</dbReference>
<evidence type="ECO:0000313" key="5">
    <source>
        <dbReference type="EMBL" id="MBD6621245.1"/>
    </source>
</evidence>
<keyword evidence="3" id="KW-0597">Phosphoprotein</keyword>
<accession>A0AA40VVW3</accession>
<dbReference type="PANTHER" id="PTHR45398:SF1">
    <property type="entry name" value="ENZYME, PUTATIVE (JCVI)-RELATED"/>
    <property type="match status" value="1"/>
</dbReference>
<evidence type="ECO:0000259" key="4">
    <source>
        <dbReference type="PROSITE" id="PS50075"/>
    </source>
</evidence>
<dbReference type="SUPFAM" id="SSF56801">
    <property type="entry name" value="Acetyl-CoA synthetase-like"/>
    <property type="match status" value="1"/>
</dbReference>
<evidence type="ECO:0000256" key="3">
    <source>
        <dbReference type="ARBA" id="ARBA00022553"/>
    </source>
</evidence>
<sequence length="416" mass="47736">MIPQRSVTQIIGITLPDELLNQPRFTKVSGYYTQKIFEQVGYPFDLRLCIKGLNKANWLSNRGVFEDLDFSKPISTEFTHQIKLTIEKSGRLDGFFVGLNLHTIEGECIDILEHEHCWLPVYFPVFEPGINVDKGDVIEAFCTRTLCENHLNPNYAIRGHLLKTNGEDIEFEYISSHWEKMFKQTPFYQRLFADNNLENYATNQSYQQKVLSSTELRSHLQRKLPDYMIPGTFVILESIPLTANGKVDKKALSAPDGILRESKYIAPRTEIEKILTKIWQELLILEKVSIHDNFFEIGGDSILSIQVVSRAKNLGIQITPKQIFQNQTITELAKVANTTDNVSAKQGLVTGIAPLTPIQHWFFAQKTQQSHHFNQSVLLEIPKNIKAEFLKKAVEQLLEHHDALRLRFSCVTSEYK</sequence>
<reference evidence="5" key="1">
    <citation type="submission" date="2019-07" db="EMBL/GenBank/DDBJ databases">
        <title>Toxilogical consequences of a new and cryptic species of cyanobacteria (Komarekiella delphini-convector) recovered from the epidermis of a bottlenose dolphin and 1500 ft. in the air.</title>
        <authorList>
            <person name="Brown A.O."/>
            <person name="Dvorak P."/>
            <person name="Villanueva C.D."/>
            <person name="Foss A.J."/>
            <person name="Garvey A.D."/>
            <person name="Gibson Q.A."/>
            <person name="Johansen J.R."/>
            <person name="Casamatta D.A."/>
        </authorList>
    </citation>
    <scope>NUCLEOTIDE SEQUENCE</scope>
    <source>
        <strain evidence="5">SJRDD-AB1</strain>
    </source>
</reference>
<evidence type="ECO:0000256" key="1">
    <source>
        <dbReference type="ARBA" id="ARBA00001957"/>
    </source>
</evidence>
<dbReference type="Gene3D" id="1.10.1200.10">
    <property type="entry name" value="ACP-like"/>
    <property type="match status" value="1"/>
</dbReference>
<dbReference type="SUPFAM" id="SSF52777">
    <property type="entry name" value="CoA-dependent acyltransferases"/>
    <property type="match status" value="1"/>
</dbReference>
<protein>
    <recommendedName>
        <fullName evidence="4">Carrier domain-containing protein</fullName>
    </recommendedName>
</protein>
<dbReference type="GO" id="GO:0003824">
    <property type="term" value="F:catalytic activity"/>
    <property type="evidence" value="ECO:0007669"/>
    <property type="project" value="InterPro"/>
</dbReference>
<dbReference type="SUPFAM" id="SSF47336">
    <property type="entry name" value="ACP-like"/>
    <property type="match status" value="1"/>
</dbReference>
<keyword evidence="2" id="KW-0596">Phosphopantetheine</keyword>
<dbReference type="InterPro" id="IPR036736">
    <property type="entry name" value="ACP-like_sf"/>
</dbReference>
<dbReference type="PROSITE" id="PS00012">
    <property type="entry name" value="PHOSPHOPANTETHEINE"/>
    <property type="match status" value="1"/>
</dbReference>
<dbReference type="Proteomes" id="UP001165986">
    <property type="component" value="Unassembled WGS sequence"/>
</dbReference>
<comment type="caution">
    <text evidence="5">The sequence shown here is derived from an EMBL/GenBank/DDBJ whole genome shotgun (WGS) entry which is preliminary data.</text>
</comment>
<dbReference type="EMBL" id="VJXY01000141">
    <property type="protein sequence ID" value="MBD6621245.1"/>
    <property type="molecule type" value="Genomic_DNA"/>
</dbReference>
<keyword evidence="6" id="KW-1185">Reference proteome</keyword>
<comment type="cofactor">
    <cofactor evidence="1">
        <name>pantetheine 4'-phosphate</name>
        <dbReference type="ChEBI" id="CHEBI:47942"/>
    </cofactor>
</comment>
<dbReference type="PROSITE" id="PS50075">
    <property type="entry name" value="CARRIER"/>
    <property type="match status" value="1"/>
</dbReference>
<gene>
    <name evidence="5" type="ORF">FNW02_37535</name>
</gene>
<name>A0AA40VVW3_9NOST</name>
<feature type="domain" description="Carrier" evidence="4">
    <location>
        <begin position="266"/>
        <end position="340"/>
    </location>
</feature>
<dbReference type="AlphaFoldDB" id="A0AA40VVW3"/>
<evidence type="ECO:0000256" key="2">
    <source>
        <dbReference type="ARBA" id="ARBA00022450"/>
    </source>
</evidence>
<dbReference type="InterPro" id="IPR001242">
    <property type="entry name" value="Condensation_dom"/>
</dbReference>
<feature type="non-terminal residue" evidence="5">
    <location>
        <position position="416"/>
    </location>
</feature>
<dbReference type="FunFam" id="1.10.1200.10:FF:000005">
    <property type="entry name" value="Nonribosomal peptide synthetase 1"/>
    <property type="match status" value="1"/>
</dbReference>
<proteinExistence type="predicted"/>
<dbReference type="InterPro" id="IPR006162">
    <property type="entry name" value="Ppantetheine_attach_site"/>
</dbReference>
<dbReference type="Pfam" id="PF00668">
    <property type="entry name" value="Condensation"/>
    <property type="match status" value="1"/>
</dbReference>